<dbReference type="PANTHER" id="PTHR38042:SF1">
    <property type="entry name" value="UROPORPHYRINOGEN-III SYNTHASE, CHLOROPLASTIC"/>
    <property type="match status" value="1"/>
</dbReference>
<dbReference type="OrthoDB" id="9787650at2"/>
<evidence type="ECO:0000256" key="9">
    <source>
        <dbReference type="RuleBase" id="RU366031"/>
    </source>
</evidence>
<sequence length="250" mass="26539">MPARVLVTRPQPQADGWVRQLRAAGLPAVALPLIEIGPAPDPSAVQAMVDGLQPGMLVMFVSPNAVSRFGACLPAGWAWPDGVRAACTGPGTVAALHVLGVPPEAVVAPAPGAVLESESLWERLRAEDWRGRRVWIVRGDGGRDWLASTLRQAGADVGFLQAYQRRAPAWTPEQRALATAALADPEGSCWLLSSSEAIDHLLTLLPRGRWERAWALASHERIAARARQAGFGRVENVAAGVEAVAQALKG</sequence>
<dbReference type="Pfam" id="PF02602">
    <property type="entry name" value="HEM4"/>
    <property type="match status" value="1"/>
</dbReference>
<dbReference type="GO" id="GO:0006780">
    <property type="term" value="P:uroporphyrinogen III biosynthetic process"/>
    <property type="evidence" value="ECO:0007669"/>
    <property type="project" value="UniProtKB-UniRule"/>
</dbReference>
<evidence type="ECO:0000256" key="6">
    <source>
        <dbReference type="ARBA" id="ARBA00037589"/>
    </source>
</evidence>
<name>A0A643FDY9_IDEDE</name>
<dbReference type="InterPro" id="IPR039793">
    <property type="entry name" value="UROS/Hem4"/>
</dbReference>
<accession>A0A643FDY9</accession>
<evidence type="ECO:0000313" key="12">
    <source>
        <dbReference type="Proteomes" id="UP000430120"/>
    </source>
</evidence>
<dbReference type="Proteomes" id="UP000430120">
    <property type="component" value="Unassembled WGS sequence"/>
</dbReference>
<keyword evidence="12" id="KW-1185">Reference proteome</keyword>
<dbReference type="AlphaFoldDB" id="A0A643FDY9"/>
<dbReference type="SUPFAM" id="SSF69618">
    <property type="entry name" value="HemD-like"/>
    <property type="match status" value="1"/>
</dbReference>
<evidence type="ECO:0000313" key="11">
    <source>
        <dbReference type="EMBL" id="KAB0581606.1"/>
    </source>
</evidence>
<proteinExistence type="inferred from homology"/>
<comment type="similarity">
    <text evidence="2 9">Belongs to the uroporphyrinogen-III synthase family.</text>
</comment>
<comment type="caution">
    <text evidence="11">The sequence shown here is derived from an EMBL/GenBank/DDBJ whole genome shotgun (WGS) entry which is preliminary data.</text>
</comment>
<evidence type="ECO:0000259" key="10">
    <source>
        <dbReference type="Pfam" id="PF02602"/>
    </source>
</evidence>
<comment type="function">
    <text evidence="6 9">Catalyzes cyclization of the linear tetrapyrrole, hydroxymethylbilane, to the macrocyclic uroporphyrinogen III.</text>
</comment>
<reference evidence="11 12" key="1">
    <citation type="submission" date="2019-09" db="EMBL/GenBank/DDBJ databases">
        <title>Draft genome sequences of 48 bacterial type strains from the CCUG.</title>
        <authorList>
            <person name="Tunovic T."/>
            <person name="Pineiro-Iglesias B."/>
            <person name="Unosson C."/>
            <person name="Inganas E."/>
            <person name="Ohlen M."/>
            <person name="Cardew S."/>
            <person name="Jensie-Markopoulos S."/>
            <person name="Salva-Serra F."/>
            <person name="Jaen-Luchoro D."/>
            <person name="Karlsson R."/>
            <person name="Svensson-Stadler L."/>
            <person name="Chun J."/>
            <person name="Moore E."/>
        </authorList>
    </citation>
    <scope>NUCLEOTIDE SEQUENCE [LARGE SCALE GENOMIC DNA]</scope>
    <source>
        <strain evidence="11 12">CCUG 30977</strain>
    </source>
</reference>
<evidence type="ECO:0000256" key="8">
    <source>
        <dbReference type="ARBA" id="ARBA00048617"/>
    </source>
</evidence>
<dbReference type="InterPro" id="IPR036108">
    <property type="entry name" value="4pyrrol_syn_uPrphyn_synt_sf"/>
</dbReference>
<comment type="pathway">
    <text evidence="1 9">Porphyrin-containing compound metabolism; protoporphyrin-IX biosynthesis; coproporphyrinogen-III from 5-aminolevulinate: step 3/4.</text>
</comment>
<dbReference type="PANTHER" id="PTHR38042">
    <property type="entry name" value="UROPORPHYRINOGEN-III SYNTHASE, CHLOROPLASTIC"/>
    <property type="match status" value="1"/>
</dbReference>
<comment type="catalytic activity">
    <reaction evidence="8 9">
        <text>hydroxymethylbilane = uroporphyrinogen III + H2O</text>
        <dbReference type="Rhea" id="RHEA:18965"/>
        <dbReference type="ChEBI" id="CHEBI:15377"/>
        <dbReference type="ChEBI" id="CHEBI:57308"/>
        <dbReference type="ChEBI" id="CHEBI:57845"/>
        <dbReference type="EC" id="4.2.1.75"/>
    </reaction>
</comment>
<keyword evidence="5 9" id="KW-0627">Porphyrin biosynthesis</keyword>
<dbReference type="GO" id="GO:0006782">
    <property type="term" value="P:protoporphyrinogen IX biosynthetic process"/>
    <property type="evidence" value="ECO:0007669"/>
    <property type="project" value="UniProtKB-UniRule"/>
</dbReference>
<dbReference type="EMBL" id="VZPB01000024">
    <property type="protein sequence ID" value="KAB0581606.1"/>
    <property type="molecule type" value="Genomic_DNA"/>
</dbReference>
<dbReference type="UniPathway" id="UPA00251">
    <property type="reaction ID" value="UER00320"/>
</dbReference>
<evidence type="ECO:0000256" key="1">
    <source>
        <dbReference type="ARBA" id="ARBA00004772"/>
    </source>
</evidence>
<evidence type="ECO:0000256" key="7">
    <source>
        <dbReference type="ARBA" id="ARBA00040167"/>
    </source>
</evidence>
<dbReference type="InterPro" id="IPR003754">
    <property type="entry name" value="4pyrrol_synth_uPrphyn_synth"/>
</dbReference>
<gene>
    <name evidence="11" type="ORF">F7Q92_11490</name>
</gene>
<protein>
    <recommendedName>
        <fullName evidence="7 9">Uroporphyrinogen-III synthase</fullName>
        <ecNumber evidence="3 9">4.2.1.75</ecNumber>
    </recommendedName>
</protein>
<organism evidence="11 12">
    <name type="scientific">Ideonella dechloratans</name>
    <dbReference type="NCBI Taxonomy" id="36863"/>
    <lineage>
        <taxon>Bacteria</taxon>
        <taxon>Pseudomonadati</taxon>
        <taxon>Pseudomonadota</taxon>
        <taxon>Betaproteobacteria</taxon>
        <taxon>Burkholderiales</taxon>
        <taxon>Sphaerotilaceae</taxon>
        <taxon>Ideonella</taxon>
    </lineage>
</organism>
<dbReference type="CDD" id="cd06578">
    <property type="entry name" value="HemD"/>
    <property type="match status" value="1"/>
</dbReference>
<feature type="domain" description="Tetrapyrrole biosynthesis uroporphyrinogen III synthase" evidence="10">
    <location>
        <begin position="17"/>
        <end position="234"/>
    </location>
</feature>
<dbReference type="GO" id="GO:0004852">
    <property type="term" value="F:uroporphyrinogen-III synthase activity"/>
    <property type="evidence" value="ECO:0007669"/>
    <property type="project" value="UniProtKB-UniRule"/>
</dbReference>
<dbReference type="Gene3D" id="3.40.50.10090">
    <property type="match status" value="2"/>
</dbReference>
<evidence type="ECO:0000256" key="2">
    <source>
        <dbReference type="ARBA" id="ARBA00008133"/>
    </source>
</evidence>
<evidence type="ECO:0000256" key="3">
    <source>
        <dbReference type="ARBA" id="ARBA00013109"/>
    </source>
</evidence>
<evidence type="ECO:0000256" key="5">
    <source>
        <dbReference type="ARBA" id="ARBA00023244"/>
    </source>
</evidence>
<dbReference type="EC" id="4.2.1.75" evidence="3 9"/>
<evidence type="ECO:0000256" key="4">
    <source>
        <dbReference type="ARBA" id="ARBA00023239"/>
    </source>
</evidence>
<keyword evidence="4 9" id="KW-0456">Lyase</keyword>